<feature type="non-terminal residue" evidence="2">
    <location>
        <position position="60"/>
    </location>
</feature>
<accession>A0A921ML14</accession>
<dbReference type="EMBL" id="DYUC01000045">
    <property type="protein sequence ID" value="HJG86354.1"/>
    <property type="molecule type" value="Genomic_DNA"/>
</dbReference>
<dbReference type="AlphaFoldDB" id="A0A921ML14"/>
<name>A0A921ML14_9FIRM</name>
<organism evidence="2 3">
    <name type="scientific">Pseudoflavonifractor capillosus</name>
    <dbReference type="NCBI Taxonomy" id="106588"/>
    <lineage>
        <taxon>Bacteria</taxon>
        <taxon>Bacillati</taxon>
        <taxon>Bacillota</taxon>
        <taxon>Clostridia</taxon>
        <taxon>Eubacteriales</taxon>
        <taxon>Oscillospiraceae</taxon>
        <taxon>Pseudoflavonifractor</taxon>
    </lineage>
</organism>
<dbReference type="Proteomes" id="UP000760668">
    <property type="component" value="Unassembled WGS sequence"/>
</dbReference>
<evidence type="ECO:0000313" key="3">
    <source>
        <dbReference type="Proteomes" id="UP000760668"/>
    </source>
</evidence>
<dbReference type="RefSeq" id="WP_304247751.1">
    <property type="nucleotide sequence ID" value="NZ_DYUC01000045.1"/>
</dbReference>
<comment type="caution">
    <text evidence="2">The sequence shown here is derived from an EMBL/GenBank/DDBJ whole genome shotgun (WGS) entry which is preliminary data.</text>
</comment>
<gene>
    <name evidence="2" type="ORF">K8V01_04935</name>
</gene>
<evidence type="ECO:0000313" key="2">
    <source>
        <dbReference type="EMBL" id="HJG86354.1"/>
    </source>
</evidence>
<feature type="region of interest" description="Disordered" evidence="1">
    <location>
        <begin position="1"/>
        <end position="51"/>
    </location>
</feature>
<feature type="compositionally biased region" description="Basic and acidic residues" evidence="1">
    <location>
        <begin position="1"/>
        <end position="12"/>
    </location>
</feature>
<sequence length="60" mass="6870">MISAYKNKENRGRQAPVQRVEKPPRRGSLAEFRHPQMTESNENPSFSGTCASKMTLLMKF</sequence>
<protein>
    <submittedName>
        <fullName evidence="2">Uncharacterized protein</fullName>
    </submittedName>
</protein>
<evidence type="ECO:0000256" key="1">
    <source>
        <dbReference type="SAM" id="MobiDB-lite"/>
    </source>
</evidence>
<proteinExistence type="predicted"/>
<reference evidence="2" key="2">
    <citation type="submission" date="2021-09" db="EMBL/GenBank/DDBJ databases">
        <authorList>
            <person name="Gilroy R."/>
        </authorList>
    </citation>
    <scope>NUCLEOTIDE SEQUENCE</scope>
    <source>
        <strain evidence="2">CHK179-5677</strain>
    </source>
</reference>
<feature type="compositionally biased region" description="Polar residues" evidence="1">
    <location>
        <begin position="37"/>
        <end position="51"/>
    </location>
</feature>
<reference evidence="2" key="1">
    <citation type="journal article" date="2021" name="PeerJ">
        <title>Extensive microbial diversity within the chicken gut microbiome revealed by metagenomics and culture.</title>
        <authorList>
            <person name="Gilroy R."/>
            <person name="Ravi A."/>
            <person name="Getino M."/>
            <person name="Pursley I."/>
            <person name="Horton D.L."/>
            <person name="Alikhan N.F."/>
            <person name="Baker D."/>
            <person name="Gharbi K."/>
            <person name="Hall N."/>
            <person name="Watson M."/>
            <person name="Adriaenssens E.M."/>
            <person name="Foster-Nyarko E."/>
            <person name="Jarju S."/>
            <person name="Secka A."/>
            <person name="Antonio M."/>
            <person name="Oren A."/>
            <person name="Chaudhuri R.R."/>
            <person name="La Ragione R."/>
            <person name="Hildebrand F."/>
            <person name="Pallen M.J."/>
        </authorList>
    </citation>
    <scope>NUCLEOTIDE SEQUENCE</scope>
    <source>
        <strain evidence="2">CHK179-5677</strain>
    </source>
</reference>